<evidence type="ECO:0000313" key="3">
    <source>
        <dbReference type="Proteomes" id="UP000787472"/>
    </source>
</evidence>
<keyword evidence="3" id="KW-1185">Reference proteome</keyword>
<dbReference type="Gene3D" id="3.30.750.24">
    <property type="entry name" value="STAS domain"/>
    <property type="match status" value="1"/>
</dbReference>
<gene>
    <name evidence="2" type="ORF">G8770_09380</name>
</gene>
<dbReference type="AlphaFoldDB" id="A0A9E5MHB8"/>
<dbReference type="EMBL" id="JAAONZ010000005">
    <property type="protein sequence ID" value="NHO65751.1"/>
    <property type="molecule type" value="Genomic_DNA"/>
</dbReference>
<dbReference type="Pfam" id="PF13466">
    <property type="entry name" value="STAS_2"/>
    <property type="match status" value="1"/>
</dbReference>
<feature type="domain" description="MlaB-like STAS" evidence="1">
    <location>
        <begin position="14"/>
        <end position="95"/>
    </location>
</feature>
<dbReference type="Proteomes" id="UP000787472">
    <property type="component" value="Unassembled WGS sequence"/>
</dbReference>
<name>A0A9E5MHB8_9GAMM</name>
<dbReference type="InterPro" id="IPR036513">
    <property type="entry name" value="STAS_dom_sf"/>
</dbReference>
<evidence type="ECO:0000313" key="2">
    <source>
        <dbReference type="EMBL" id="NHO65751.1"/>
    </source>
</evidence>
<evidence type="ECO:0000259" key="1">
    <source>
        <dbReference type="Pfam" id="PF13466"/>
    </source>
</evidence>
<dbReference type="SUPFAM" id="SSF52091">
    <property type="entry name" value="SpoIIaa-like"/>
    <property type="match status" value="1"/>
</dbReference>
<comment type="caution">
    <text evidence="2">The sequence shown here is derived from an EMBL/GenBank/DDBJ whole genome shotgun (WGS) entry which is preliminary data.</text>
</comment>
<sequence length="101" mass="10953">MVDHASLSFSNDTLSVEGSVDFSNVVALCHSGDQWLRDQAPEHCKIDFGKVSRCNSAATTLLLSWMRTAKSVGKVASIDQVPPALRSLMDLGGLDMLLMKE</sequence>
<reference evidence="2" key="1">
    <citation type="submission" date="2020-03" db="EMBL/GenBank/DDBJ databases">
        <authorList>
            <person name="Guo F."/>
        </authorList>
    </citation>
    <scope>NUCLEOTIDE SEQUENCE</scope>
    <source>
        <strain evidence="2">JCM 30134</strain>
    </source>
</reference>
<protein>
    <submittedName>
        <fullName evidence="2">STAS domain-containing protein</fullName>
    </submittedName>
</protein>
<dbReference type="CDD" id="cd07043">
    <property type="entry name" value="STAS_anti-anti-sigma_factors"/>
    <property type="match status" value="1"/>
</dbReference>
<accession>A0A9E5MHB8</accession>
<proteinExistence type="predicted"/>
<organism evidence="2 3">
    <name type="scientific">Pseudomaricurvus hydrocarbonicus</name>
    <dbReference type="NCBI Taxonomy" id="1470433"/>
    <lineage>
        <taxon>Bacteria</taxon>
        <taxon>Pseudomonadati</taxon>
        <taxon>Pseudomonadota</taxon>
        <taxon>Gammaproteobacteria</taxon>
        <taxon>Cellvibrionales</taxon>
        <taxon>Cellvibrionaceae</taxon>
        <taxon>Pseudomaricurvus</taxon>
    </lineage>
</organism>
<dbReference type="RefSeq" id="WP_167185249.1">
    <property type="nucleotide sequence ID" value="NZ_JAAONZ010000005.1"/>
</dbReference>
<dbReference type="InterPro" id="IPR058548">
    <property type="entry name" value="MlaB-like_STAS"/>
</dbReference>